<accession>A0ABD0K0V5</accession>
<protein>
    <recommendedName>
        <fullName evidence="4">Thyroid transcription factor 1-associated protein 26</fullName>
    </recommendedName>
</protein>
<reference evidence="2 3" key="1">
    <citation type="journal article" date="2023" name="Sci. Data">
        <title>Genome assembly of the Korean intertidal mud-creeper Batillaria attramentaria.</title>
        <authorList>
            <person name="Patra A.K."/>
            <person name="Ho P.T."/>
            <person name="Jun S."/>
            <person name="Lee S.J."/>
            <person name="Kim Y."/>
            <person name="Won Y.J."/>
        </authorList>
    </citation>
    <scope>NUCLEOTIDE SEQUENCE [LARGE SCALE GENOMIC DNA]</scope>
    <source>
        <strain evidence="2">Wonlab-2016</strain>
    </source>
</reference>
<evidence type="ECO:0000313" key="2">
    <source>
        <dbReference type="EMBL" id="KAK7480448.1"/>
    </source>
</evidence>
<keyword evidence="3" id="KW-1185">Reference proteome</keyword>
<feature type="region of interest" description="Disordered" evidence="1">
    <location>
        <begin position="1"/>
        <end position="44"/>
    </location>
</feature>
<organism evidence="2 3">
    <name type="scientific">Batillaria attramentaria</name>
    <dbReference type="NCBI Taxonomy" id="370345"/>
    <lineage>
        <taxon>Eukaryota</taxon>
        <taxon>Metazoa</taxon>
        <taxon>Spiralia</taxon>
        <taxon>Lophotrochozoa</taxon>
        <taxon>Mollusca</taxon>
        <taxon>Gastropoda</taxon>
        <taxon>Caenogastropoda</taxon>
        <taxon>Sorbeoconcha</taxon>
        <taxon>Cerithioidea</taxon>
        <taxon>Batillariidae</taxon>
        <taxon>Batillaria</taxon>
    </lineage>
</organism>
<proteinExistence type="predicted"/>
<name>A0ABD0K0V5_9CAEN</name>
<comment type="caution">
    <text evidence="2">The sequence shown here is derived from an EMBL/GenBank/DDBJ whole genome shotgun (WGS) entry which is preliminary data.</text>
</comment>
<feature type="compositionally biased region" description="Basic and acidic residues" evidence="1">
    <location>
        <begin position="1"/>
        <end position="11"/>
    </location>
</feature>
<sequence>MKNEANMEDKKHGKRKLGKTIKTTDRNKYKYVPGNQQEGQGFANKLKEKIFHDYKRLKRREGSQGFDVQKIYKDHQDSDDERNPGRQPKSKKTMSNFLSENARRKKEKEEALAKYKEKKKHRFLKLCKRTSRGQPVLNNQVQLMLEKLQKQREAESRASTSSS</sequence>
<gene>
    <name evidence="2" type="ORF">BaRGS_00028367</name>
</gene>
<dbReference type="InterPro" id="IPR013730">
    <property type="entry name" value="Fyv7/TAP26"/>
</dbReference>
<feature type="compositionally biased region" description="Basic and acidic residues" evidence="1">
    <location>
        <begin position="70"/>
        <end position="84"/>
    </location>
</feature>
<evidence type="ECO:0000313" key="3">
    <source>
        <dbReference type="Proteomes" id="UP001519460"/>
    </source>
</evidence>
<dbReference type="EMBL" id="JACVVK020000282">
    <property type="protein sequence ID" value="KAK7480448.1"/>
    <property type="molecule type" value="Genomic_DNA"/>
</dbReference>
<evidence type="ECO:0008006" key="4">
    <source>
        <dbReference type="Google" id="ProtNLM"/>
    </source>
</evidence>
<evidence type="ECO:0000256" key="1">
    <source>
        <dbReference type="SAM" id="MobiDB-lite"/>
    </source>
</evidence>
<feature type="region of interest" description="Disordered" evidence="1">
    <location>
        <begin position="59"/>
        <end position="110"/>
    </location>
</feature>
<dbReference type="Pfam" id="PF08524">
    <property type="entry name" value="rRNA_processing"/>
    <property type="match status" value="1"/>
</dbReference>
<dbReference type="AlphaFoldDB" id="A0ABD0K0V5"/>
<dbReference type="Proteomes" id="UP001519460">
    <property type="component" value="Unassembled WGS sequence"/>
</dbReference>